<evidence type="ECO:0000313" key="3">
    <source>
        <dbReference type="Proteomes" id="UP001596233"/>
    </source>
</evidence>
<dbReference type="Proteomes" id="UP001596233">
    <property type="component" value="Unassembled WGS sequence"/>
</dbReference>
<organism evidence="2 3">
    <name type="scientific">Paenibacillus septentrionalis</name>
    <dbReference type="NCBI Taxonomy" id="429342"/>
    <lineage>
        <taxon>Bacteria</taxon>
        <taxon>Bacillati</taxon>
        <taxon>Bacillota</taxon>
        <taxon>Bacilli</taxon>
        <taxon>Bacillales</taxon>
        <taxon>Paenibacillaceae</taxon>
        <taxon>Paenibacillus</taxon>
    </lineage>
</organism>
<keyword evidence="1" id="KW-0812">Transmembrane</keyword>
<evidence type="ECO:0000256" key="1">
    <source>
        <dbReference type="SAM" id="Phobius"/>
    </source>
</evidence>
<keyword evidence="1" id="KW-1133">Transmembrane helix</keyword>
<keyword evidence="3" id="KW-1185">Reference proteome</keyword>
<proteinExistence type="predicted"/>
<accession>A0ABW1V3I2</accession>
<dbReference type="RefSeq" id="WP_379231940.1">
    <property type="nucleotide sequence ID" value="NZ_JBHSTE010000002.1"/>
</dbReference>
<dbReference type="EMBL" id="JBHSTE010000002">
    <property type="protein sequence ID" value="MFC6332021.1"/>
    <property type="molecule type" value="Genomic_DNA"/>
</dbReference>
<name>A0ABW1V3I2_9BACL</name>
<reference evidence="3" key="1">
    <citation type="journal article" date="2019" name="Int. J. Syst. Evol. Microbiol.">
        <title>The Global Catalogue of Microorganisms (GCM) 10K type strain sequencing project: providing services to taxonomists for standard genome sequencing and annotation.</title>
        <authorList>
            <consortium name="The Broad Institute Genomics Platform"/>
            <consortium name="The Broad Institute Genome Sequencing Center for Infectious Disease"/>
            <person name="Wu L."/>
            <person name="Ma J."/>
        </authorList>
    </citation>
    <scope>NUCLEOTIDE SEQUENCE [LARGE SCALE GENOMIC DNA]</scope>
    <source>
        <strain evidence="3">PCU 280</strain>
    </source>
</reference>
<evidence type="ECO:0000313" key="2">
    <source>
        <dbReference type="EMBL" id="MFC6332021.1"/>
    </source>
</evidence>
<sequence>MENIKKIAVLLLVVNIAVVIYFGQSILKEIRELKDTQSSQYVNLTHQVINQGNHLLGSIENLINNSINPIDGFKHSVLNMDPAEKRGDVEFELVINESSPNSKLIGELKELGGTNSVQVEFERLEGLTYRSIVNLALDKNYEMEIYEKTNDGATKKLNISDMAVHLYNEIYAERIQGLGSGTSSTADELEYRYSFRTTRELVEGTEIAEVIIEARDDQQNLIQEFTSEASTGSVYSAELEDKYKVALAAGYIDPIMTFDEYAAQYGEEVGESDQPYEIYNVAKTFTKDELSEHWEMFRNGSYTFTIKVIFEDGIEISL</sequence>
<feature type="transmembrane region" description="Helical" evidence="1">
    <location>
        <begin position="7"/>
        <end position="27"/>
    </location>
</feature>
<protein>
    <submittedName>
        <fullName evidence="2">Uncharacterized protein</fullName>
    </submittedName>
</protein>
<comment type="caution">
    <text evidence="2">The sequence shown here is derived from an EMBL/GenBank/DDBJ whole genome shotgun (WGS) entry which is preliminary data.</text>
</comment>
<gene>
    <name evidence="2" type="ORF">ACFP56_05250</name>
</gene>
<keyword evidence="1" id="KW-0472">Membrane</keyword>